<evidence type="ECO:0000313" key="2">
    <source>
        <dbReference type="Proteomes" id="UP001460270"/>
    </source>
</evidence>
<reference evidence="2" key="1">
    <citation type="submission" date="2024-04" db="EMBL/GenBank/DDBJ databases">
        <title>Salinicola lusitanus LLJ914,a marine bacterium isolated from the Okinawa Trough.</title>
        <authorList>
            <person name="Li J."/>
        </authorList>
    </citation>
    <scope>NUCLEOTIDE SEQUENCE [LARGE SCALE GENOMIC DNA]</scope>
</reference>
<protein>
    <submittedName>
        <fullName evidence="1">Uncharacterized protein</fullName>
    </submittedName>
</protein>
<accession>A0AAW0PN85</accession>
<evidence type="ECO:0000313" key="1">
    <source>
        <dbReference type="EMBL" id="KAK7933415.1"/>
    </source>
</evidence>
<name>A0AAW0PN85_9GOBI</name>
<dbReference type="AlphaFoldDB" id="A0AAW0PN85"/>
<sequence length="94" mass="10534">MWTAREDHAPANQRRLECGIVETASGKTSTSTAPGHLLRRSSEVECHVVSERSALLKEKEKEEEGGEQGCFRDRRLFVMGKKSQHASLLYCPCT</sequence>
<keyword evidence="2" id="KW-1185">Reference proteome</keyword>
<proteinExistence type="predicted"/>
<organism evidence="1 2">
    <name type="scientific">Mugilogobius chulae</name>
    <name type="common">yellowstripe goby</name>
    <dbReference type="NCBI Taxonomy" id="88201"/>
    <lineage>
        <taxon>Eukaryota</taxon>
        <taxon>Metazoa</taxon>
        <taxon>Chordata</taxon>
        <taxon>Craniata</taxon>
        <taxon>Vertebrata</taxon>
        <taxon>Euteleostomi</taxon>
        <taxon>Actinopterygii</taxon>
        <taxon>Neopterygii</taxon>
        <taxon>Teleostei</taxon>
        <taxon>Neoteleostei</taxon>
        <taxon>Acanthomorphata</taxon>
        <taxon>Gobiaria</taxon>
        <taxon>Gobiiformes</taxon>
        <taxon>Gobioidei</taxon>
        <taxon>Gobiidae</taxon>
        <taxon>Gobionellinae</taxon>
        <taxon>Mugilogobius</taxon>
    </lineage>
</organism>
<dbReference type="Proteomes" id="UP001460270">
    <property type="component" value="Unassembled WGS sequence"/>
</dbReference>
<comment type="caution">
    <text evidence="1">The sequence shown here is derived from an EMBL/GenBank/DDBJ whole genome shotgun (WGS) entry which is preliminary data.</text>
</comment>
<gene>
    <name evidence="1" type="ORF">WMY93_004311</name>
</gene>
<dbReference type="EMBL" id="JBBPFD010000003">
    <property type="protein sequence ID" value="KAK7933415.1"/>
    <property type="molecule type" value="Genomic_DNA"/>
</dbReference>